<feature type="region of interest" description="Disordered" evidence="1">
    <location>
        <begin position="1"/>
        <end position="22"/>
    </location>
</feature>
<dbReference type="Proteomes" id="UP000322631">
    <property type="component" value="Chromosome"/>
</dbReference>
<protein>
    <submittedName>
        <fullName evidence="2">DUF3800 domain-containing protein</fullName>
    </submittedName>
</protein>
<sequence>MSALKSSSSSTRSGKRSLNSSSPRYSIGRLGVSYEVKKRFYVFLDESGNTGDLILNKENIRHFNNQPYFVLGGFGIENDESSFEELTSAITRLKKDNHIYFKELKGARLWPKKIKFIYELFKYLYENDFPVFVELMDKKFFIIANIANIVGLTSGVLDHPKALFDKRIFFNRFADYLYLNLSPETIIWFSKASREPSQENVETFLAFLRRDSEKFPLKFKEPIDRMIDRYYYQLTNHLISPTQYSTPPWEYYVPPADPKSGSKRVSLLPHTTAATNVFMRVNRYSNDRGYEGVVIIHDQQEQWKEILQNELHILSDPSSNVSKKLRERGIPYPLNLRLDYNFDRHYRIFFGDSEKTIFLQLADVISSSINKLWEKFKRNYRLRPYSKKIIDIILNFPAKVHTSTGTNFVIAKFEFEKLMENATGRSLPWEYIEYGPLFPMSGRGSTYEN</sequence>
<dbReference type="EMBL" id="CP041932">
    <property type="protein sequence ID" value="QEK15273.1"/>
    <property type="molecule type" value="Genomic_DNA"/>
</dbReference>
<dbReference type="Pfam" id="PF12686">
    <property type="entry name" value="DUF3800"/>
    <property type="match status" value="1"/>
</dbReference>
<name>A0A5C0SLJ6_9EURY</name>
<reference evidence="2 3" key="1">
    <citation type="submission" date="2019-07" db="EMBL/GenBank/DDBJ databases">
        <title>Complete genome of Thermococcus acidophilus.</title>
        <authorList>
            <person name="Li X."/>
        </authorList>
    </citation>
    <scope>NUCLEOTIDE SEQUENCE [LARGE SCALE GENOMIC DNA]</scope>
    <source>
        <strain evidence="2 3">SY113</strain>
    </source>
</reference>
<evidence type="ECO:0000313" key="2">
    <source>
        <dbReference type="EMBL" id="QEK15273.1"/>
    </source>
</evidence>
<dbReference type="KEGG" id="them:FPV09_09390"/>
<gene>
    <name evidence="2" type="ORF">FPV09_09390</name>
</gene>
<evidence type="ECO:0000313" key="3">
    <source>
        <dbReference type="Proteomes" id="UP000322631"/>
    </source>
</evidence>
<proteinExistence type="predicted"/>
<dbReference type="AlphaFoldDB" id="A0A5C0SLJ6"/>
<accession>A0A5C0SLJ6</accession>
<keyword evidence="3" id="KW-1185">Reference proteome</keyword>
<dbReference type="InterPro" id="IPR024524">
    <property type="entry name" value="DUF3800"/>
</dbReference>
<evidence type="ECO:0000256" key="1">
    <source>
        <dbReference type="SAM" id="MobiDB-lite"/>
    </source>
</evidence>
<organism evidence="2 3">
    <name type="scientific">Thermococcus aciditolerans</name>
    <dbReference type="NCBI Taxonomy" id="2598455"/>
    <lineage>
        <taxon>Archaea</taxon>
        <taxon>Methanobacteriati</taxon>
        <taxon>Methanobacteriota</taxon>
        <taxon>Thermococci</taxon>
        <taxon>Thermococcales</taxon>
        <taxon>Thermococcaceae</taxon>
        <taxon>Thermococcus</taxon>
    </lineage>
</organism>